<dbReference type="CDD" id="cd16144">
    <property type="entry name" value="ARS_like"/>
    <property type="match status" value="1"/>
</dbReference>
<evidence type="ECO:0000259" key="7">
    <source>
        <dbReference type="Pfam" id="PF00884"/>
    </source>
</evidence>
<dbReference type="PROSITE" id="PS00149">
    <property type="entry name" value="SULFATASE_2"/>
    <property type="match status" value="1"/>
</dbReference>
<dbReference type="InterPro" id="IPR050738">
    <property type="entry name" value="Sulfatase"/>
</dbReference>
<dbReference type="SUPFAM" id="SSF53649">
    <property type="entry name" value="Alkaline phosphatase-like"/>
    <property type="match status" value="1"/>
</dbReference>
<keyword evidence="6" id="KW-0106">Calcium</keyword>
<dbReference type="PROSITE" id="PS00523">
    <property type="entry name" value="SULFATASE_1"/>
    <property type="match status" value="1"/>
</dbReference>
<keyword evidence="4" id="KW-0732">Signal</keyword>
<organism evidence="8">
    <name type="scientific">Pontimicrobium sp. SW4</name>
    <dbReference type="NCBI Taxonomy" id="3153519"/>
    <lineage>
        <taxon>Bacteria</taxon>
        <taxon>Pseudomonadati</taxon>
        <taxon>Bacteroidota</taxon>
        <taxon>Flavobacteriia</taxon>
        <taxon>Flavobacteriales</taxon>
        <taxon>Flavobacteriaceae</taxon>
        <taxon>Pontimicrobium</taxon>
    </lineage>
</organism>
<protein>
    <submittedName>
        <fullName evidence="8">Sulfatase</fullName>
    </submittedName>
</protein>
<dbReference type="Gene3D" id="3.40.720.10">
    <property type="entry name" value="Alkaline Phosphatase, subunit A"/>
    <property type="match status" value="1"/>
</dbReference>
<evidence type="ECO:0000313" key="8">
    <source>
        <dbReference type="EMBL" id="XBG61711.1"/>
    </source>
</evidence>
<feature type="domain" description="Sulfatase N-terminal" evidence="7">
    <location>
        <begin position="28"/>
        <end position="368"/>
    </location>
</feature>
<sequence>MMKKYLIIILLTATYFSCSNDKSITKKQNFVFILVDDLGWTDLGYSGSTFYESPNIDSLSTQSIQFTNAYASGSVCSPSRASIMTGRHPARVNITDWIPGNNAKKEKLLGPEDLNELPLNEVTLAETLKNNGYNTFFAGKWHLGSEGYFPTDQGFDVNIAGGHMGQPPGGYYSPYKNPKLSDGPDGEYLTDRLTNESITFLDSTSNDPFFLFLTYYTVHTPIQANKKHIEKFNKKAEALGIEAPKQKEERGGLTTLTQFNPAYASMVYSLDENVGRLIKVLKDKNLYDNTTIIFTSDNGGLSTLKKEYNFIAPTAVTPLRGGKGWLYEGGIRVPLLIKPANYNKTNNINNEPVIGHDFYPTIMSIADINLDENQTIDGRDLTPILKNSSPLKRDELFWHYPHYHGSAWTPGAAIRKGDWKLISFYETNTLELYNLSNDVSETNNLSKEFPEKVKELNTRLKELQLSMNANSAIQNPDYIEEK</sequence>
<evidence type="ECO:0000256" key="2">
    <source>
        <dbReference type="ARBA" id="ARBA00008779"/>
    </source>
</evidence>
<evidence type="ECO:0000256" key="4">
    <source>
        <dbReference type="ARBA" id="ARBA00022729"/>
    </source>
</evidence>
<gene>
    <name evidence="8" type="ORF">ABGB03_02125</name>
</gene>
<comment type="similarity">
    <text evidence="2">Belongs to the sulfatase family.</text>
</comment>
<dbReference type="EMBL" id="CP157199">
    <property type="protein sequence ID" value="XBG61711.1"/>
    <property type="molecule type" value="Genomic_DNA"/>
</dbReference>
<accession>A0AAU7BUF1</accession>
<dbReference type="GO" id="GO:0046872">
    <property type="term" value="F:metal ion binding"/>
    <property type="evidence" value="ECO:0007669"/>
    <property type="project" value="UniProtKB-KW"/>
</dbReference>
<name>A0AAU7BUF1_9FLAO</name>
<dbReference type="GO" id="GO:0004065">
    <property type="term" value="F:arylsulfatase activity"/>
    <property type="evidence" value="ECO:0007669"/>
    <property type="project" value="TreeGrafter"/>
</dbReference>
<dbReference type="PANTHER" id="PTHR42693">
    <property type="entry name" value="ARYLSULFATASE FAMILY MEMBER"/>
    <property type="match status" value="1"/>
</dbReference>
<proteinExistence type="inferred from homology"/>
<dbReference type="RefSeq" id="WP_347924446.1">
    <property type="nucleotide sequence ID" value="NZ_CP157199.1"/>
</dbReference>
<keyword evidence="3" id="KW-0479">Metal-binding</keyword>
<comment type="cofactor">
    <cofactor evidence="1">
        <name>Ca(2+)</name>
        <dbReference type="ChEBI" id="CHEBI:29108"/>
    </cofactor>
</comment>
<evidence type="ECO:0000256" key="3">
    <source>
        <dbReference type="ARBA" id="ARBA00022723"/>
    </source>
</evidence>
<evidence type="ECO:0000256" key="5">
    <source>
        <dbReference type="ARBA" id="ARBA00022801"/>
    </source>
</evidence>
<dbReference type="PANTHER" id="PTHR42693:SF42">
    <property type="entry name" value="ARYLSULFATASE G"/>
    <property type="match status" value="1"/>
</dbReference>
<dbReference type="Gene3D" id="3.30.1120.10">
    <property type="match status" value="1"/>
</dbReference>
<evidence type="ECO:0000256" key="1">
    <source>
        <dbReference type="ARBA" id="ARBA00001913"/>
    </source>
</evidence>
<dbReference type="InterPro" id="IPR017850">
    <property type="entry name" value="Alkaline_phosphatase_core_sf"/>
</dbReference>
<reference evidence="8" key="1">
    <citation type="submission" date="2024-05" db="EMBL/GenBank/DDBJ databases">
        <title>Pontimicrobium maritimus sp. nov., isolated form sea water.</title>
        <authorList>
            <person name="Muhammad N."/>
            <person name="Vuong T.Q."/>
            <person name="Han H.L."/>
            <person name="Kim S.-G."/>
        </authorList>
    </citation>
    <scope>NUCLEOTIDE SEQUENCE</scope>
    <source>
        <strain evidence="8">SW4</strain>
    </source>
</reference>
<dbReference type="InterPro" id="IPR000917">
    <property type="entry name" value="Sulfatase_N"/>
</dbReference>
<evidence type="ECO:0000256" key="6">
    <source>
        <dbReference type="ARBA" id="ARBA00022837"/>
    </source>
</evidence>
<dbReference type="AlphaFoldDB" id="A0AAU7BUF1"/>
<keyword evidence="5" id="KW-0378">Hydrolase</keyword>
<dbReference type="InterPro" id="IPR024607">
    <property type="entry name" value="Sulfatase_CS"/>
</dbReference>
<dbReference type="Pfam" id="PF00884">
    <property type="entry name" value="Sulfatase"/>
    <property type="match status" value="1"/>
</dbReference>